<feature type="active site" description="Proton donor" evidence="4">
    <location>
        <position position="168"/>
    </location>
</feature>
<dbReference type="EMBL" id="WJXW01000016">
    <property type="protein sequence ID" value="KAF9729538.1"/>
    <property type="molecule type" value="Genomic_DNA"/>
</dbReference>
<feature type="region of interest" description="Disordered" evidence="5">
    <location>
        <begin position="337"/>
        <end position="372"/>
    </location>
</feature>
<keyword evidence="2 4" id="KW-0378">Hydrolase</keyword>
<keyword evidence="9" id="KW-1185">Reference proteome</keyword>
<dbReference type="GO" id="GO:0016985">
    <property type="term" value="F:mannan endo-1,4-beta-mannosidase activity"/>
    <property type="evidence" value="ECO:0007669"/>
    <property type="project" value="InterPro"/>
</dbReference>
<reference evidence="8" key="1">
    <citation type="journal article" date="2020" name="Mol. Plant Microbe Interact.">
        <title>Genome Sequence of the Biocontrol Agent Coniothyrium minitans strain Conio (IMI 134523).</title>
        <authorList>
            <person name="Patel D."/>
            <person name="Shittu T.A."/>
            <person name="Baroncelli R."/>
            <person name="Muthumeenakshi S."/>
            <person name="Osborne T.H."/>
            <person name="Janganan T.K."/>
            <person name="Sreenivasaprasad S."/>
        </authorList>
    </citation>
    <scope>NUCLEOTIDE SEQUENCE</scope>
    <source>
        <strain evidence="8">Conio</strain>
    </source>
</reference>
<feature type="active site" description="Nucleophile" evidence="4">
    <location>
        <position position="272"/>
    </location>
</feature>
<evidence type="ECO:0000259" key="7">
    <source>
        <dbReference type="PROSITE" id="PS51764"/>
    </source>
</evidence>
<evidence type="ECO:0000256" key="6">
    <source>
        <dbReference type="SAM" id="SignalP"/>
    </source>
</evidence>
<evidence type="ECO:0000256" key="1">
    <source>
        <dbReference type="ARBA" id="ARBA00007754"/>
    </source>
</evidence>
<sequence length="405" mass="43255">MKSAFCTAALAVMSASLGSSMSVPRAGNYPIESSPGFPSTVSHIAKRAVKDLGLPNDALKTNCLSIGFLPSEGDSASRRYTMAEVNSKLGARASTYGWYAQITSSGFDGSQLLAVKDDIVASGAVFVASVMPSVNFNEITEDVARQVAAVMKQFTDAGVTVWLRYAHEMNWYVSDGTYHGSSADFLTSWKNIYNAACKDNAKVSCFWSPNQAGSASDLEPWWPGEDYVDLVGIDCYPRSGDDTSSNELFDRLYGSFYDAYSKPYGLPFAIGETGAGAGQKEQWLKTLVTQEKSKYPNYVSMSWFEFDKEADFQIVMTDDATLQQTKATLLSGGNDQCGAGSGTAPPAETSAVASATSKPAESATETSAAGPANSGVGCDWGCWGWDCSADVPCQEPWTCKGGYCK</sequence>
<gene>
    <name evidence="8" type="ORF">PMIN01_12402</name>
</gene>
<evidence type="ECO:0000256" key="3">
    <source>
        <dbReference type="ARBA" id="ARBA00023295"/>
    </source>
</evidence>
<evidence type="ECO:0000256" key="2">
    <source>
        <dbReference type="ARBA" id="ARBA00022801"/>
    </source>
</evidence>
<feature type="compositionally biased region" description="Polar residues" evidence="5">
    <location>
        <begin position="351"/>
        <end position="367"/>
    </location>
</feature>
<dbReference type="InterPro" id="IPR000805">
    <property type="entry name" value="Glyco_hydro_26"/>
</dbReference>
<comment type="similarity">
    <text evidence="1 4">Belongs to the glycosyl hydrolase 26 family.</text>
</comment>
<dbReference type="Proteomes" id="UP000756921">
    <property type="component" value="Unassembled WGS sequence"/>
</dbReference>
<name>A0A9P6G6Q1_9PLEO</name>
<evidence type="ECO:0000256" key="5">
    <source>
        <dbReference type="SAM" id="MobiDB-lite"/>
    </source>
</evidence>
<dbReference type="Pfam" id="PF02156">
    <property type="entry name" value="Glyco_hydro_26"/>
    <property type="match status" value="1"/>
</dbReference>
<dbReference type="SUPFAM" id="SSF51445">
    <property type="entry name" value="(Trans)glycosidases"/>
    <property type="match status" value="1"/>
</dbReference>
<feature type="domain" description="GH26" evidence="7">
    <location>
        <begin position="46"/>
        <end position="325"/>
    </location>
</feature>
<accession>A0A9P6G6Q1</accession>
<feature type="signal peptide" evidence="6">
    <location>
        <begin position="1"/>
        <end position="20"/>
    </location>
</feature>
<evidence type="ECO:0000313" key="8">
    <source>
        <dbReference type="EMBL" id="KAF9729538.1"/>
    </source>
</evidence>
<dbReference type="AlphaFoldDB" id="A0A9P6G6Q1"/>
<dbReference type="PANTHER" id="PTHR40079">
    <property type="entry name" value="MANNAN ENDO-1,4-BETA-MANNOSIDASE E-RELATED"/>
    <property type="match status" value="1"/>
</dbReference>
<feature type="chain" id="PRO_5040480590" description="GH26 domain-containing protein" evidence="6">
    <location>
        <begin position="21"/>
        <end position="405"/>
    </location>
</feature>
<dbReference type="OrthoDB" id="428177at2759"/>
<dbReference type="Gene3D" id="3.20.20.80">
    <property type="entry name" value="Glycosidases"/>
    <property type="match status" value="1"/>
</dbReference>
<comment type="caution">
    <text evidence="8">The sequence shown here is derived from an EMBL/GenBank/DDBJ whole genome shotgun (WGS) entry which is preliminary data.</text>
</comment>
<dbReference type="PANTHER" id="PTHR40079:SF6">
    <property type="entry name" value="GH26 DOMAIN-CONTAINING PROTEIN"/>
    <property type="match status" value="1"/>
</dbReference>
<dbReference type="InterPro" id="IPR017853">
    <property type="entry name" value="GH"/>
</dbReference>
<proteinExistence type="inferred from homology"/>
<dbReference type="PROSITE" id="PS51764">
    <property type="entry name" value="GH26"/>
    <property type="match status" value="1"/>
</dbReference>
<protein>
    <recommendedName>
        <fullName evidence="7">GH26 domain-containing protein</fullName>
    </recommendedName>
</protein>
<organism evidence="8 9">
    <name type="scientific">Paraphaeosphaeria minitans</name>
    <dbReference type="NCBI Taxonomy" id="565426"/>
    <lineage>
        <taxon>Eukaryota</taxon>
        <taxon>Fungi</taxon>
        <taxon>Dikarya</taxon>
        <taxon>Ascomycota</taxon>
        <taxon>Pezizomycotina</taxon>
        <taxon>Dothideomycetes</taxon>
        <taxon>Pleosporomycetidae</taxon>
        <taxon>Pleosporales</taxon>
        <taxon>Massarineae</taxon>
        <taxon>Didymosphaeriaceae</taxon>
        <taxon>Paraphaeosphaeria</taxon>
    </lineage>
</organism>
<evidence type="ECO:0000256" key="4">
    <source>
        <dbReference type="PROSITE-ProRule" id="PRU01100"/>
    </source>
</evidence>
<dbReference type="GO" id="GO:0006080">
    <property type="term" value="P:substituted mannan metabolic process"/>
    <property type="evidence" value="ECO:0007669"/>
    <property type="project" value="InterPro"/>
</dbReference>
<keyword evidence="6" id="KW-0732">Signal</keyword>
<evidence type="ECO:0000313" key="9">
    <source>
        <dbReference type="Proteomes" id="UP000756921"/>
    </source>
</evidence>
<dbReference type="InterPro" id="IPR022790">
    <property type="entry name" value="GH26_dom"/>
</dbReference>
<keyword evidence="3 4" id="KW-0326">Glycosidase</keyword>